<reference evidence="3 4" key="1">
    <citation type="journal article" date="2014" name="Nat. Commun.">
        <title>Physiological and genomic features of highly alkaliphilic hydrogen-utilizing Betaproteobacteria from a continental serpentinizing site.</title>
        <authorList>
            <person name="Suzuki S."/>
            <person name="Kuenen J.G."/>
            <person name="Schipper K."/>
            <person name="van der Velde S."/>
            <person name="Ishii S."/>
            <person name="Wu A."/>
            <person name="Sorokin D.Y."/>
            <person name="Tenney A."/>
            <person name="Meng X.Y."/>
            <person name="Morrill P.L."/>
            <person name="Kamagata Y."/>
            <person name="Muyzer G."/>
            <person name="Nealson K.H."/>
        </authorList>
    </citation>
    <scope>NUCLEOTIDE SEQUENCE [LARGE SCALE GENOMIC DNA]</scope>
    <source>
        <strain evidence="3 4">B1</strain>
    </source>
</reference>
<dbReference type="GO" id="GO:0010257">
    <property type="term" value="P:NADH dehydrogenase complex assembly"/>
    <property type="evidence" value="ECO:0007669"/>
    <property type="project" value="TreeGrafter"/>
</dbReference>
<comment type="similarity">
    <text evidence="1">Belongs to the CIA30 family.</text>
</comment>
<evidence type="ECO:0000313" key="3">
    <source>
        <dbReference type="EMBL" id="BAO82848.1"/>
    </source>
</evidence>
<dbReference type="GO" id="GO:0051082">
    <property type="term" value="F:unfolded protein binding"/>
    <property type="evidence" value="ECO:0007669"/>
    <property type="project" value="TreeGrafter"/>
</dbReference>
<dbReference type="InterPro" id="IPR008979">
    <property type="entry name" value="Galactose-bd-like_sf"/>
</dbReference>
<dbReference type="InterPro" id="IPR039131">
    <property type="entry name" value="NDUFAF1"/>
</dbReference>
<dbReference type="PANTHER" id="PTHR13194">
    <property type="entry name" value="COMPLEX I INTERMEDIATE-ASSOCIATED PROTEIN 30"/>
    <property type="match status" value="1"/>
</dbReference>
<keyword evidence="4" id="KW-1185">Reference proteome</keyword>
<dbReference type="Pfam" id="PF08547">
    <property type="entry name" value="CIA30"/>
    <property type="match status" value="1"/>
</dbReference>
<dbReference type="HOGENOM" id="CLU_2381231_0_0_4"/>
<dbReference type="STRING" id="1458426.SMCB_0620"/>
<sequence length="94" mass="9931">MTVCSDKKTNERLLCVDFSSADAVEAWAPIDDRIMGGVSQSRLSFHADGYAVFAGTVSMENGGGFASVRNPCLRLGDAQEGPFSLDIKVLSAAT</sequence>
<dbReference type="AlphaFoldDB" id="A0A060NTL4"/>
<name>A0A060NTL4_9BURK</name>
<feature type="domain" description="NADH:ubiquinone oxidoreductase intermediate-associated protein 30" evidence="2">
    <location>
        <begin position="16"/>
        <end position="70"/>
    </location>
</feature>
<dbReference type="Proteomes" id="UP000066014">
    <property type="component" value="Chromosome"/>
</dbReference>
<organism evidence="3 4">
    <name type="scientific">Serpentinimonas maccroryi</name>
    <dbReference type="NCBI Taxonomy" id="1458426"/>
    <lineage>
        <taxon>Bacteria</taxon>
        <taxon>Pseudomonadati</taxon>
        <taxon>Pseudomonadota</taxon>
        <taxon>Betaproteobacteria</taxon>
        <taxon>Burkholderiales</taxon>
        <taxon>Comamonadaceae</taxon>
        <taxon>Serpentinimonas</taxon>
    </lineage>
</organism>
<accession>A0A060NTL4</accession>
<proteinExistence type="inferred from homology"/>
<protein>
    <submittedName>
        <fullName evidence="3">Predicted nucleoside-diphosphate-sugar epimerase</fullName>
    </submittedName>
</protein>
<dbReference type="KEGG" id="cbab:SMCB_0620"/>
<dbReference type="OrthoDB" id="442188at2"/>
<dbReference type="PANTHER" id="PTHR13194:SF19">
    <property type="entry name" value="NAD(P)-BINDING ROSSMANN-FOLD SUPERFAMILY PROTEIN"/>
    <property type="match status" value="1"/>
</dbReference>
<dbReference type="RefSeq" id="WP_052468391.1">
    <property type="nucleotide sequence ID" value="NZ_AP014569.1"/>
</dbReference>
<dbReference type="EMBL" id="AP014569">
    <property type="protein sequence ID" value="BAO82848.1"/>
    <property type="molecule type" value="Genomic_DNA"/>
</dbReference>
<dbReference type="SUPFAM" id="SSF49785">
    <property type="entry name" value="Galactose-binding domain-like"/>
    <property type="match status" value="1"/>
</dbReference>
<gene>
    <name evidence="3" type="ORF">SMCB_0620</name>
</gene>
<evidence type="ECO:0000256" key="1">
    <source>
        <dbReference type="ARBA" id="ARBA00007884"/>
    </source>
</evidence>
<evidence type="ECO:0000313" key="4">
    <source>
        <dbReference type="Proteomes" id="UP000066014"/>
    </source>
</evidence>
<evidence type="ECO:0000259" key="2">
    <source>
        <dbReference type="Pfam" id="PF08547"/>
    </source>
</evidence>
<dbReference type="InterPro" id="IPR013857">
    <property type="entry name" value="NADH-UbQ_OxRdtase-assoc_prot30"/>
</dbReference>